<feature type="domain" description="Kazal-like" evidence="5">
    <location>
        <begin position="26"/>
        <end position="75"/>
    </location>
</feature>
<name>A0AAN8WJF6_HALRR</name>
<proteinExistence type="predicted"/>
<keyword evidence="1" id="KW-0646">Protease inhibitor</keyword>
<feature type="domain" description="Kazal-like" evidence="5">
    <location>
        <begin position="76"/>
        <end position="128"/>
    </location>
</feature>
<dbReference type="GO" id="GO:0030154">
    <property type="term" value="P:cell differentiation"/>
    <property type="evidence" value="ECO:0007669"/>
    <property type="project" value="TreeGrafter"/>
</dbReference>
<organism evidence="6 7">
    <name type="scientific">Halocaridina rubra</name>
    <name type="common">Hawaiian red shrimp</name>
    <dbReference type="NCBI Taxonomy" id="373956"/>
    <lineage>
        <taxon>Eukaryota</taxon>
        <taxon>Metazoa</taxon>
        <taxon>Ecdysozoa</taxon>
        <taxon>Arthropoda</taxon>
        <taxon>Crustacea</taxon>
        <taxon>Multicrustacea</taxon>
        <taxon>Malacostraca</taxon>
        <taxon>Eumalacostraca</taxon>
        <taxon>Eucarida</taxon>
        <taxon>Decapoda</taxon>
        <taxon>Pleocyemata</taxon>
        <taxon>Caridea</taxon>
        <taxon>Atyoidea</taxon>
        <taxon>Atyidae</taxon>
        <taxon>Halocaridina</taxon>
    </lineage>
</organism>
<evidence type="ECO:0000259" key="5">
    <source>
        <dbReference type="PROSITE" id="PS51465"/>
    </source>
</evidence>
<evidence type="ECO:0000256" key="3">
    <source>
        <dbReference type="ARBA" id="ARBA00023157"/>
    </source>
</evidence>
<keyword evidence="4" id="KW-0732">Signal</keyword>
<evidence type="ECO:0000256" key="1">
    <source>
        <dbReference type="ARBA" id="ARBA00022690"/>
    </source>
</evidence>
<dbReference type="SMART" id="SM00280">
    <property type="entry name" value="KAZAL"/>
    <property type="match status" value="5"/>
</dbReference>
<gene>
    <name evidence="6" type="ORF">SK128_013999</name>
</gene>
<accession>A0AAN8WJF6</accession>
<evidence type="ECO:0000256" key="2">
    <source>
        <dbReference type="ARBA" id="ARBA00022900"/>
    </source>
</evidence>
<dbReference type="Gene3D" id="3.30.60.30">
    <property type="match status" value="5"/>
</dbReference>
<feature type="signal peptide" evidence="4">
    <location>
        <begin position="1"/>
        <end position="23"/>
    </location>
</feature>
<sequence length="326" mass="35572">MLSGRASMLFFVLLASLWRSMDAFILGQFAMCNAQCGYEYVPVCGSDGITYPNICFFFVAACRDFNLTMLRDGSCVVPDPCNIVCNRGYDPVCGNNGVTYNNPCILMHASCLYPSRRITIQYSGRCNTSFGENPFLLAPPPSRHPSNNNIPCPIACTREYLPVCGSDGITYPNKCSFNTVACVNKQLTIVKQGECEQQMITPTRPRCPSSCSKVYAPLCGSDGVTYNNICQFNKNSCIDPVLTVAKVGECDSPQFTISSQPPFSSSIPSTSVNNVSSDRNFCQKDCPFDYTPICGTDGVTYTNKCTFDVAVCKNSALGHKFTGSCF</sequence>
<evidence type="ECO:0000313" key="7">
    <source>
        <dbReference type="Proteomes" id="UP001381693"/>
    </source>
</evidence>
<dbReference type="InterPro" id="IPR050653">
    <property type="entry name" value="Prot_Inhib_GrowthFact_Antg"/>
</dbReference>
<comment type="caution">
    <text evidence="6">The sequence shown here is derived from an EMBL/GenBank/DDBJ whole genome shotgun (WGS) entry which is preliminary data.</text>
</comment>
<protein>
    <recommendedName>
        <fullName evidence="5">Kazal-like domain-containing protein</fullName>
    </recommendedName>
</protein>
<evidence type="ECO:0000313" key="6">
    <source>
        <dbReference type="EMBL" id="KAK7020178.1"/>
    </source>
</evidence>
<feature type="domain" description="Kazal-like" evidence="5">
    <location>
        <begin position="201"/>
        <end position="252"/>
    </location>
</feature>
<dbReference type="Pfam" id="PF00050">
    <property type="entry name" value="Kazal_1"/>
    <property type="match status" value="3"/>
</dbReference>
<dbReference type="PROSITE" id="PS51465">
    <property type="entry name" value="KAZAL_2"/>
    <property type="match status" value="5"/>
</dbReference>
<dbReference type="GO" id="GO:0005576">
    <property type="term" value="C:extracellular region"/>
    <property type="evidence" value="ECO:0007669"/>
    <property type="project" value="TreeGrafter"/>
</dbReference>
<feature type="chain" id="PRO_5043015644" description="Kazal-like domain-containing protein" evidence="4">
    <location>
        <begin position="24"/>
        <end position="326"/>
    </location>
</feature>
<keyword evidence="3" id="KW-1015">Disulfide bond</keyword>
<keyword evidence="7" id="KW-1185">Reference proteome</keyword>
<dbReference type="SUPFAM" id="SSF100895">
    <property type="entry name" value="Kazal-type serine protease inhibitors"/>
    <property type="match status" value="5"/>
</dbReference>
<dbReference type="CDD" id="cd00104">
    <property type="entry name" value="KAZAL_FS"/>
    <property type="match status" value="5"/>
</dbReference>
<feature type="domain" description="Kazal-like" evidence="5">
    <location>
        <begin position="146"/>
        <end position="197"/>
    </location>
</feature>
<dbReference type="AlphaFoldDB" id="A0AAN8WJF6"/>
<dbReference type="Proteomes" id="UP001381693">
    <property type="component" value="Unassembled WGS sequence"/>
</dbReference>
<dbReference type="Pfam" id="PF07648">
    <property type="entry name" value="Kazal_2"/>
    <property type="match status" value="2"/>
</dbReference>
<feature type="domain" description="Kazal-like" evidence="5">
    <location>
        <begin position="276"/>
        <end position="326"/>
    </location>
</feature>
<dbReference type="PANTHER" id="PTHR10913:SF45">
    <property type="entry name" value="FOLLISTATIN, ISOFORM A-RELATED"/>
    <property type="match status" value="1"/>
</dbReference>
<keyword evidence="2" id="KW-0722">Serine protease inhibitor</keyword>
<evidence type="ECO:0000256" key="4">
    <source>
        <dbReference type="SAM" id="SignalP"/>
    </source>
</evidence>
<dbReference type="InterPro" id="IPR002350">
    <property type="entry name" value="Kazal_dom"/>
</dbReference>
<dbReference type="InterPro" id="IPR036058">
    <property type="entry name" value="Kazal_dom_sf"/>
</dbReference>
<dbReference type="PANTHER" id="PTHR10913">
    <property type="entry name" value="FOLLISTATIN-RELATED"/>
    <property type="match status" value="1"/>
</dbReference>
<dbReference type="EMBL" id="JAXCGZ010022964">
    <property type="protein sequence ID" value="KAK7020178.1"/>
    <property type="molecule type" value="Genomic_DNA"/>
</dbReference>
<reference evidence="6 7" key="1">
    <citation type="submission" date="2023-11" db="EMBL/GenBank/DDBJ databases">
        <title>Halocaridina rubra genome assembly.</title>
        <authorList>
            <person name="Smith C."/>
        </authorList>
    </citation>
    <scope>NUCLEOTIDE SEQUENCE [LARGE SCALE GENOMIC DNA]</scope>
    <source>
        <strain evidence="6">EP-1</strain>
        <tissue evidence="6">Whole</tissue>
    </source>
</reference>